<keyword evidence="1" id="KW-0175">Coiled coil</keyword>
<dbReference type="STRING" id="1236989.JCM15548_14014"/>
<evidence type="ECO:0000256" key="1">
    <source>
        <dbReference type="SAM" id="Coils"/>
    </source>
</evidence>
<proteinExistence type="predicted"/>
<reference evidence="2 3" key="1">
    <citation type="journal article" date="2015" name="Microbes Environ.">
        <title>Distribution and evolution of nitrogen fixation genes in the phylum bacteroidetes.</title>
        <authorList>
            <person name="Inoue J."/>
            <person name="Oshima K."/>
            <person name="Suda W."/>
            <person name="Sakamoto M."/>
            <person name="Iino T."/>
            <person name="Noda S."/>
            <person name="Hongoh Y."/>
            <person name="Hattori M."/>
            <person name="Ohkuma M."/>
        </authorList>
    </citation>
    <scope>NUCLEOTIDE SEQUENCE [LARGE SCALE GENOMIC DNA]</scope>
    <source>
        <strain evidence="2">JCM 15548</strain>
    </source>
</reference>
<gene>
    <name evidence="2" type="ORF">JCM15548_14014</name>
</gene>
<organism evidence="2 3">
    <name type="scientific">Geofilum rubicundum JCM 15548</name>
    <dbReference type="NCBI Taxonomy" id="1236989"/>
    <lineage>
        <taxon>Bacteria</taxon>
        <taxon>Pseudomonadati</taxon>
        <taxon>Bacteroidota</taxon>
        <taxon>Bacteroidia</taxon>
        <taxon>Marinilabiliales</taxon>
        <taxon>Marinilabiliaceae</taxon>
        <taxon>Geofilum</taxon>
    </lineage>
</organism>
<keyword evidence="3" id="KW-1185">Reference proteome</keyword>
<evidence type="ECO:0000313" key="2">
    <source>
        <dbReference type="EMBL" id="GAO31631.1"/>
    </source>
</evidence>
<comment type="caution">
    <text evidence="2">The sequence shown here is derived from an EMBL/GenBank/DDBJ whole genome shotgun (WGS) entry which is preliminary data.</text>
</comment>
<evidence type="ECO:0000313" key="3">
    <source>
        <dbReference type="Proteomes" id="UP000032900"/>
    </source>
</evidence>
<sequence length="579" mass="67119">MQIEGLPKAFLRKEAREYIDLYQSLGERAEVFLPNYVFDNLKSFVRLCYEEPIDPARQQAEIQKYLLKFQEEIPGYSDVTLMLYPHEDSKAFIYTSLKQKFNQKLGYFADHDIVDKQKKTWIQNIRAGHDLSVGTPPVTETTINYLAKVIIGNPTQELRRFRDVIGVIGDIDEAHWNYLMDTLDQMINQSTHYTTKAAKSNFLHRTEWAVNFKGLNGFIRTVVSGNSDMAVDLIKGEVFGTDCVRVVESVKGDELFAMMEEDTSSVFVVKVKHMRKNMFLGSKWFPYLSRIVVIDDSPESVASNTSLVFSFHNSIINTLNKVHTKKLGAPANTQLNLRLILENVNSKNLREFKVLIDQKIEDYKQELQEIKQEQLGEVNDGHKNTSLYKFDGFSRQILVDRYSLTRLRDFIQFIENTVENNKRKAQNKALIEGFESKIRKYFYSNTPAVRIATILEGGGRNQIRTYGDYLTKRQLAPLDAATVKRCSVILDFIPDNYKRTLHNHFHKNFGVNLFLERYQKFITKVDNEADNKGRFRNVLIDLGVYKDYEHKSEDEQKMIRGFVSDLANLDKTPSVMMCR</sequence>
<dbReference type="AlphaFoldDB" id="A0A0E9M2L9"/>
<dbReference type="RefSeq" id="WP_227625973.1">
    <property type="nucleotide sequence ID" value="NZ_BAZW01000054.1"/>
</dbReference>
<name>A0A0E9M2L9_9BACT</name>
<dbReference type="Proteomes" id="UP000032900">
    <property type="component" value="Unassembled WGS sequence"/>
</dbReference>
<accession>A0A0E9M2L9</accession>
<feature type="coiled-coil region" evidence="1">
    <location>
        <begin position="353"/>
        <end position="380"/>
    </location>
</feature>
<dbReference type="EMBL" id="BAZW01000054">
    <property type="protein sequence ID" value="GAO31631.1"/>
    <property type="molecule type" value="Genomic_DNA"/>
</dbReference>
<protein>
    <submittedName>
        <fullName evidence="2">Uncharacterized protein</fullName>
    </submittedName>
</protein>